<dbReference type="EMBL" id="CVQI01004669">
    <property type="protein sequence ID" value="CRK14050.1"/>
    <property type="molecule type" value="Genomic_DNA"/>
</dbReference>
<evidence type="ECO:0000256" key="1">
    <source>
        <dbReference type="SAM" id="Phobius"/>
    </source>
</evidence>
<keyword evidence="1" id="KW-0472">Membrane</keyword>
<dbReference type="Proteomes" id="UP000045706">
    <property type="component" value="Unassembled WGS sequence"/>
</dbReference>
<organism evidence="2 3">
    <name type="scientific">Verticillium longisporum</name>
    <name type="common">Verticillium dahliae var. longisporum</name>
    <dbReference type="NCBI Taxonomy" id="100787"/>
    <lineage>
        <taxon>Eukaryota</taxon>
        <taxon>Fungi</taxon>
        <taxon>Dikarya</taxon>
        <taxon>Ascomycota</taxon>
        <taxon>Pezizomycotina</taxon>
        <taxon>Sordariomycetes</taxon>
        <taxon>Hypocreomycetidae</taxon>
        <taxon>Glomerellales</taxon>
        <taxon>Plectosphaerellaceae</taxon>
        <taxon>Verticillium</taxon>
    </lineage>
</organism>
<gene>
    <name evidence="2" type="ORF">BN1723_010212</name>
</gene>
<dbReference type="AlphaFoldDB" id="A0A0G4KX82"/>
<protein>
    <submittedName>
        <fullName evidence="2">Uncharacterized protein</fullName>
    </submittedName>
</protein>
<evidence type="ECO:0000313" key="2">
    <source>
        <dbReference type="EMBL" id="CRK14050.1"/>
    </source>
</evidence>
<sequence>MTSVENSLAISFGVANLSRYFPDDATLYDTSGVGEFGVILAVATRHTKKGNTRKRRTTKHDALFLFLVLGRQVCAEDICHGQIRMQRVGRRKALMILSLHWRRWEDLMPVLASAFRLFLHIGGFATNTVAEDPNTRYTEPGHAFQAHNRRGGSFLLLGATQSALGFLISFLCLFQLGRIMRGKTGRGNLAVFLTMVHQQYHTG</sequence>
<keyword evidence="1" id="KW-0812">Transmembrane</keyword>
<name>A0A0G4KX82_VERLO</name>
<reference evidence="3" key="1">
    <citation type="submission" date="2015-05" db="EMBL/GenBank/DDBJ databases">
        <authorList>
            <person name="Fogelqvist Johan"/>
        </authorList>
    </citation>
    <scope>NUCLEOTIDE SEQUENCE [LARGE SCALE GENOMIC DNA]</scope>
</reference>
<feature type="transmembrane region" description="Helical" evidence="1">
    <location>
        <begin position="154"/>
        <end position="176"/>
    </location>
</feature>
<evidence type="ECO:0000313" key="3">
    <source>
        <dbReference type="Proteomes" id="UP000045706"/>
    </source>
</evidence>
<keyword evidence="1" id="KW-1133">Transmembrane helix</keyword>
<proteinExistence type="predicted"/>
<accession>A0A0G4KX82</accession>